<name>A0A554LKZ1_9BACT</name>
<comment type="caution">
    <text evidence="1">The sequence shown here is derived from an EMBL/GenBank/DDBJ whole genome shotgun (WGS) entry which is preliminary data.</text>
</comment>
<evidence type="ECO:0000313" key="2">
    <source>
        <dbReference type="Proteomes" id="UP000316495"/>
    </source>
</evidence>
<gene>
    <name evidence="1" type="ORF">Athens101428_649</name>
</gene>
<protein>
    <submittedName>
        <fullName evidence="1">Uncharacterized protein</fullName>
    </submittedName>
</protein>
<organism evidence="1 2">
    <name type="scientific">Candidatus Berkelbacteria bacterium Athens1014_28</name>
    <dbReference type="NCBI Taxonomy" id="2017145"/>
    <lineage>
        <taxon>Bacteria</taxon>
        <taxon>Candidatus Berkelbacteria</taxon>
    </lineage>
</organism>
<reference evidence="1 2" key="1">
    <citation type="submission" date="2017-07" db="EMBL/GenBank/DDBJ databases">
        <title>Mechanisms for carbon and nitrogen cycling indicate functional differentiation within the Candidate Phyla Radiation.</title>
        <authorList>
            <person name="Danczak R.E."/>
            <person name="Johnston M.D."/>
            <person name="Kenah C."/>
            <person name="Slattery M."/>
            <person name="Wrighton K.C."/>
            <person name="Wilkins M.J."/>
        </authorList>
    </citation>
    <scope>NUCLEOTIDE SEQUENCE [LARGE SCALE GENOMIC DNA]</scope>
    <source>
        <strain evidence="1">Athens1014_28</strain>
    </source>
</reference>
<evidence type="ECO:0000313" key="1">
    <source>
        <dbReference type="EMBL" id="TSC93541.1"/>
    </source>
</evidence>
<proteinExistence type="predicted"/>
<dbReference type="AlphaFoldDB" id="A0A554LKZ1"/>
<dbReference type="Proteomes" id="UP000316495">
    <property type="component" value="Unassembled WGS sequence"/>
</dbReference>
<dbReference type="EMBL" id="VMGN01000042">
    <property type="protein sequence ID" value="TSC93541.1"/>
    <property type="molecule type" value="Genomic_DNA"/>
</dbReference>
<accession>A0A554LKZ1</accession>
<sequence length="70" mass="7684">LVERSSRSGLTKCGDSPGYGLVPSFRLGDAVGETGESWAVYQSLLKKIIVAENRPKLAVFCWICIKIKLK</sequence>
<feature type="non-terminal residue" evidence="1">
    <location>
        <position position="1"/>
    </location>
</feature>